<dbReference type="AlphaFoldDB" id="A0A1I5HFZ5"/>
<evidence type="ECO:0000256" key="1">
    <source>
        <dbReference type="SAM" id="Coils"/>
    </source>
</evidence>
<reference evidence="3 4" key="1">
    <citation type="submission" date="2016-10" db="EMBL/GenBank/DDBJ databases">
        <authorList>
            <person name="de Groot N.N."/>
        </authorList>
    </citation>
    <scope>NUCLEOTIDE SEQUENCE [LARGE SCALE GENOMIC DNA]</scope>
    <source>
        <strain evidence="3 4">DSM 1283</strain>
    </source>
</reference>
<keyword evidence="4" id="KW-1185">Reference proteome</keyword>
<sequence length="469" mass="54657">MAATRLIPLHENKGKTVSQCLKDRVDYAKNGEKTEEGEYVTAYECNPQIVDQEFYSARNEYVKDHRVPTHDVIAYQIRQSFKPGEITPEEANAIGYELAMKFTKGEYAFIVATHTDKAHIHNHIIFNSTNLACDRKFKNFFLSSFVIQRISDKLCLEHGLSVINPRAYRDREKRADYPKRSAYRNAIREAIDRGLARNPKDFEELLRFLEEEEYQIKRGKNPAIKGKDQKRFIRFKSLGEGYRPDDLEKIISGEMERDPEIRKQNAKPEKKVDMLIDIQAKLAQGKGAGYERWAKVYNVKQVAKALLFLEEHDIRDLDSLNQRAKEAADHFNKLSTTIKSAEKRMAEISVLKTHILNYAKTKDVYVAYRKAGYSKAFFEAHREEITLHKAAKQAFSELGVEKLPTVKQLNEEYAELLARKKEAYREYRKAKQEMTDFATAKYDIERFLNLEKEEETRAREKTKTKEESL</sequence>
<dbReference type="Proteomes" id="UP000198806">
    <property type="component" value="Unassembled WGS sequence"/>
</dbReference>
<proteinExistence type="predicted"/>
<gene>
    <name evidence="3" type="ORF">SAMN04489757_12923</name>
</gene>
<dbReference type="EMBL" id="FOWD01000029">
    <property type="protein sequence ID" value="SFO46960.1"/>
    <property type="molecule type" value="Genomic_DNA"/>
</dbReference>
<dbReference type="InterPro" id="IPR005094">
    <property type="entry name" value="Endonuclease_MobA/VirD2"/>
</dbReference>
<keyword evidence="1" id="KW-0175">Coiled coil</keyword>
<feature type="domain" description="MobA/VirD2-like nuclease" evidence="2">
    <location>
        <begin position="27"/>
        <end position="160"/>
    </location>
</feature>
<accession>A0A1I5HFZ5</accession>
<dbReference type="STRING" id="1527.SAMN04489757_12923"/>
<dbReference type="RefSeq" id="WP_091687633.1">
    <property type="nucleotide sequence ID" value="NZ_BAABFM010000010.1"/>
</dbReference>
<organism evidence="3 4">
    <name type="scientific">Anaerocolumna aminovalerica</name>
    <dbReference type="NCBI Taxonomy" id="1527"/>
    <lineage>
        <taxon>Bacteria</taxon>
        <taxon>Bacillati</taxon>
        <taxon>Bacillota</taxon>
        <taxon>Clostridia</taxon>
        <taxon>Lachnospirales</taxon>
        <taxon>Lachnospiraceae</taxon>
        <taxon>Anaerocolumna</taxon>
    </lineage>
</organism>
<dbReference type="Pfam" id="PF03432">
    <property type="entry name" value="Relaxase"/>
    <property type="match status" value="1"/>
</dbReference>
<dbReference type="OrthoDB" id="9763513at2"/>
<feature type="coiled-coil region" evidence="1">
    <location>
        <begin position="406"/>
        <end position="433"/>
    </location>
</feature>
<name>A0A1I5HFZ5_9FIRM</name>
<evidence type="ECO:0000313" key="3">
    <source>
        <dbReference type="EMBL" id="SFO46960.1"/>
    </source>
</evidence>
<protein>
    <submittedName>
        <fullName evidence="3">Relaxase/Mobilisation nuclease domain-containing protein</fullName>
    </submittedName>
</protein>
<evidence type="ECO:0000313" key="4">
    <source>
        <dbReference type="Proteomes" id="UP000198806"/>
    </source>
</evidence>
<evidence type="ECO:0000259" key="2">
    <source>
        <dbReference type="Pfam" id="PF03432"/>
    </source>
</evidence>